<name>A0AAW1NV72_9CHLO</name>
<accession>A0AAW1NV72</accession>
<keyword evidence="3" id="KW-0810">Translation regulation</keyword>
<evidence type="ECO:0000313" key="7">
    <source>
        <dbReference type="EMBL" id="KAK9798554.1"/>
    </source>
</evidence>
<evidence type="ECO:0000256" key="3">
    <source>
        <dbReference type="ARBA" id="ARBA00022845"/>
    </source>
</evidence>
<dbReference type="PANTHER" id="PTHR11960">
    <property type="entry name" value="EUKARYOTIC TRANSLATION INITIATION FACTOR 4E RELATED"/>
    <property type="match status" value="1"/>
</dbReference>
<protein>
    <recommendedName>
        <fullName evidence="5">mRNA cap-binding protein</fullName>
    </recommendedName>
</protein>
<reference evidence="7 8" key="1">
    <citation type="journal article" date="2024" name="Nat. Commun.">
        <title>Phylogenomics reveals the evolutionary origins of lichenization in chlorophyte algae.</title>
        <authorList>
            <person name="Puginier C."/>
            <person name="Libourel C."/>
            <person name="Otte J."/>
            <person name="Skaloud P."/>
            <person name="Haon M."/>
            <person name="Grisel S."/>
            <person name="Petersen M."/>
            <person name="Berrin J.G."/>
            <person name="Delaux P.M."/>
            <person name="Dal Grande F."/>
            <person name="Keller J."/>
        </authorList>
    </citation>
    <scope>NUCLEOTIDE SEQUENCE [LARGE SCALE GENOMIC DNA]</scope>
    <source>
        <strain evidence="7 8">SAG 2036</strain>
    </source>
</reference>
<dbReference type="GO" id="GO:0016281">
    <property type="term" value="C:eukaryotic translation initiation factor 4F complex"/>
    <property type="evidence" value="ECO:0007669"/>
    <property type="project" value="TreeGrafter"/>
</dbReference>
<dbReference type="Pfam" id="PF01652">
    <property type="entry name" value="IF4E"/>
    <property type="match status" value="1"/>
</dbReference>
<gene>
    <name evidence="7" type="ORF">WJX73_002965</name>
</gene>
<proteinExistence type="inferred from homology"/>
<dbReference type="GO" id="GO:0003743">
    <property type="term" value="F:translation initiation factor activity"/>
    <property type="evidence" value="ECO:0007669"/>
    <property type="project" value="UniProtKB-KW"/>
</dbReference>
<evidence type="ECO:0000256" key="4">
    <source>
        <dbReference type="ARBA" id="ARBA00022917"/>
    </source>
</evidence>
<dbReference type="Proteomes" id="UP001465755">
    <property type="component" value="Unassembled WGS sequence"/>
</dbReference>
<dbReference type="EMBL" id="JALJOQ010000097">
    <property type="protein sequence ID" value="KAK9798554.1"/>
    <property type="molecule type" value="Genomic_DNA"/>
</dbReference>
<dbReference type="AlphaFoldDB" id="A0AAW1NV72"/>
<keyword evidence="6" id="KW-0694">RNA-binding</keyword>
<evidence type="ECO:0000256" key="2">
    <source>
        <dbReference type="ARBA" id="ARBA00022540"/>
    </source>
</evidence>
<dbReference type="Gene3D" id="3.30.760.10">
    <property type="entry name" value="RNA Cap, Translation Initiation Factor Eif4e"/>
    <property type="match status" value="1"/>
</dbReference>
<dbReference type="SUPFAM" id="SSF55418">
    <property type="entry name" value="eIF4e-like"/>
    <property type="match status" value="1"/>
</dbReference>
<keyword evidence="8" id="KW-1185">Reference proteome</keyword>
<dbReference type="GO" id="GO:0006417">
    <property type="term" value="P:regulation of translation"/>
    <property type="evidence" value="ECO:0007669"/>
    <property type="project" value="UniProtKB-KW"/>
</dbReference>
<dbReference type="InterPro" id="IPR023398">
    <property type="entry name" value="TIF_eIF4e-like"/>
</dbReference>
<dbReference type="InterPro" id="IPR001040">
    <property type="entry name" value="TIF_eIF_4E"/>
</dbReference>
<evidence type="ECO:0000256" key="5">
    <source>
        <dbReference type="ARBA" id="ARBA00030245"/>
    </source>
</evidence>
<comment type="caution">
    <text evidence="7">The sequence shown here is derived from an EMBL/GenBank/DDBJ whole genome shotgun (WGS) entry which is preliminary data.</text>
</comment>
<sequence>MPTDEPSPCSKASPSPTGVLETSIHKASHLITLHKLKTSLHEAKAEPPADDYSLQHTWALWYDSGTAHSGKKSVESWNQRLGKVSAFHSVAGFWRLFNHIRGPTSQKESTDIHIFKEGLQPAWESCLSGGTWLLTTKRGPDSNKHITAKLDKMWDYLAMHCIGDQFEADDESADICGISSVLRKREHRLCLWTKSGSDRLLQMRIGRQLSSLLHKVAVDGVKVRELPHLEYRLHVVAMAGAKNSQYTA</sequence>
<keyword evidence="4 6" id="KW-0648">Protein biosynthesis</keyword>
<evidence type="ECO:0000256" key="1">
    <source>
        <dbReference type="ARBA" id="ARBA00009860"/>
    </source>
</evidence>
<evidence type="ECO:0000256" key="6">
    <source>
        <dbReference type="RuleBase" id="RU004374"/>
    </source>
</evidence>
<comment type="similarity">
    <text evidence="1 6">Belongs to the eukaryotic initiation factor 4E family.</text>
</comment>
<dbReference type="GO" id="GO:0000340">
    <property type="term" value="F:RNA 7-methylguanosine cap binding"/>
    <property type="evidence" value="ECO:0007669"/>
    <property type="project" value="TreeGrafter"/>
</dbReference>
<keyword evidence="2 6" id="KW-0396">Initiation factor</keyword>
<evidence type="ECO:0000313" key="8">
    <source>
        <dbReference type="Proteomes" id="UP001465755"/>
    </source>
</evidence>
<organism evidence="7 8">
    <name type="scientific">Symbiochloris irregularis</name>
    <dbReference type="NCBI Taxonomy" id="706552"/>
    <lineage>
        <taxon>Eukaryota</taxon>
        <taxon>Viridiplantae</taxon>
        <taxon>Chlorophyta</taxon>
        <taxon>core chlorophytes</taxon>
        <taxon>Trebouxiophyceae</taxon>
        <taxon>Trebouxiales</taxon>
        <taxon>Trebouxiaceae</taxon>
        <taxon>Symbiochloris</taxon>
    </lineage>
</organism>